<organism evidence="1 2">
    <name type="scientific">Rhodobacter flavimaris</name>
    <dbReference type="NCBI Taxonomy" id="2907145"/>
    <lineage>
        <taxon>Bacteria</taxon>
        <taxon>Pseudomonadati</taxon>
        <taxon>Pseudomonadota</taxon>
        <taxon>Alphaproteobacteria</taxon>
        <taxon>Rhodobacterales</taxon>
        <taxon>Rhodobacter group</taxon>
        <taxon>Rhodobacter</taxon>
    </lineage>
</organism>
<gene>
    <name evidence="1" type="ORF">LZA78_02780</name>
</gene>
<dbReference type="EMBL" id="JAJUOS010000002">
    <property type="protein sequence ID" value="MCE5972415.1"/>
    <property type="molecule type" value="Genomic_DNA"/>
</dbReference>
<keyword evidence="2" id="KW-1185">Reference proteome</keyword>
<evidence type="ECO:0008006" key="3">
    <source>
        <dbReference type="Google" id="ProtNLM"/>
    </source>
</evidence>
<dbReference type="SUPFAM" id="SSF52096">
    <property type="entry name" value="ClpP/crotonase"/>
    <property type="match status" value="1"/>
</dbReference>
<dbReference type="InterPro" id="IPR029045">
    <property type="entry name" value="ClpP/crotonase-like_dom_sf"/>
</dbReference>
<dbReference type="RefSeq" id="WP_233675436.1">
    <property type="nucleotide sequence ID" value="NZ_JAJUOS010000002.1"/>
</dbReference>
<evidence type="ECO:0000313" key="2">
    <source>
        <dbReference type="Proteomes" id="UP001521181"/>
    </source>
</evidence>
<name>A0ABS8YT07_9RHOB</name>
<sequence length="335" mass="36833">MSNEALLAALWTALDIFHLQSVAQKRSPPFAFEKAPMRLLLFMAALVLFPAWQAEGPAGTNSPTLEISSAAIHCSQERSSRDWDSFTPDSSAALALKGTPYTALLTANIPSDKRHRAQQPTQLQLRPAPNLQSRLLESKWEIRWEGPEGIPDPVQTEIWGLDARFLVRDQVLFVSGSIGSDFDKRLIEALNSAPQVTTVSLGSDGGSVIAAILAGSEIRLRRLNTELHGPCISGCPIVFAGGVERKIIDPQRTRLGFHVIYDDTGPIPLSSTTYGHLAYYFTAIGIDPNIVFSWMREADPKAIYEPDDKELCASAFATYIKQVCGSELPENRELR</sequence>
<reference evidence="1 2" key="1">
    <citation type="submission" date="2021-12" db="EMBL/GenBank/DDBJ databases">
        <title>Sinirhodobacter sp. WL0062 is a bacterium isolated from seawater.</title>
        <authorList>
            <person name="Wang L."/>
            <person name="He W."/>
            <person name="Zhang D.-F."/>
        </authorList>
    </citation>
    <scope>NUCLEOTIDE SEQUENCE [LARGE SCALE GENOMIC DNA]</scope>
    <source>
        <strain evidence="1 2">WL0062</strain>
    </source>
</reference>
<evidence type="ECO:0000313" key="1">
    <source>
        <dbReference type="EMBL" id="MCE5972415.1"/>
    </source>
</evidence>
<protein>
    <recommendedName>
        <fullName evidence="3">Alpha/beta hydrolase</fullName>
    </recommendedName>
</protein>
<dbReference type="Proteomes" id="UP001521181">
    <property type="component" value="Unassembled WGS sequence"/>
</dbReference>
<accession>A0ABS8YT07</accession>
<proteinExistence type="predicted"/>
<comment type="caution">
    <text evidence="1">The sequence shown here is derived from an EMBL/GenBank/DDBJ whole genome shotgun (WGS) entry which is preliminary data.</text>
</comment>